<accession>A0A6A4VUI5</accession>
<feature type="compositionally biased region" description="Basic residues" evidence="10">
    <location>
        <begin position="168"/>
        <end position="186"/>
    </location>
</feature>
<organism evidence="11 12">
    <name type="scientific">Amphibalanus amphitrite</name>
    <name type="common">Striped barnacle</name>
    <name type="synonym">Balanus amphitrite</name>
    <dbReference type="NCBI Taxonomy" id="1232801"/>
    <lineage>
        <taxon>Eukaryota</taxon>
        <taxon>Metazoa</taxon>
        <taxon>Ecdysozoa</taxon>
        <taxon>Arthropoda</taxon>
        <taxon>Crustacea</taxon>
        <taxon>Multicrustacea</taxon>
        <taxon>Cirripedia</taxon>
        <taxon>Thoracica</taxon>
        <taxon>Thoracicalcarea</taxon>
        <taxon>Balanomorpha</taxon>
        <taxon>Balanoidea</taxon>
        <taxon>Balanidae</taxon>
        <taxon>Amphibalaninae</taxon>
        <taxon>Amphibalanus</taxon>
    </lineage>
</organism>
<evidence type="ECO:0000256" key="6">
    <source>
        <dbReference type="ARBA" id="ARBA00022792"/>
    </source>
</evidence>
<comment type="similarity">
    <text evidence="2">Belongs to the mitochondrial carrier (TC 2.A.29) family.</text>
</comment>
<dbReference type="Gene3D" id="1.50.40.10">
    <property type="entry name" value="Mitochondrial carrier domain"/>
    <property type="match status" value="1"/>
</dbReference>
<evidence type="ECO:0000256" key="3">
    <source>
        <dbReference type="ARBA" id="ARBA00022448"/>
    </source>
</evidence>
<evidence type="ECO:0000256" key="7">
    <source>
        <dbReference type="ARBA" id="ARBA00022989"/>
    </source>
</evidence>
<dbReference type="OrthoDB" id="6703404at2759"/>
<dbReference type="Pfam" id="PF00153">
    <property type="entry name" value="Mito_carr"/>
    <property type="match status" value="1"/>
</dbReference>
<dbReference type="InterPro" id="IPR018108">
    <property type="entry name" value="MCP_transmembrane"/>
</dbReference>
<evidence type="ECO:0000256" key="10">
    <source>
        <dbReference type="SAM" id="MobiDB-lite"/>
    </source>
</evidence>
<comment type="subcellular location">
    <subcellularLocation>
        <location evidence="1">Mitochondrion inner membrane</location>
        <topology evidence="1">Multi-pass membrane protein</topology>
    </subcellularLocation>
</comment>
<evidence type="ECO:0000256" key="1">
    <source>
        <dbReference type="ARBA" id="ARBA00004448"/>
    </source>
</evidence>
<keyword evidence="12" id="KW-1185">Reference proteome</keyword>
<dbReference type="AlphaFoldDB" id="A0A6A4VUI5"/>
<evidence type="ECO:0000256" key="8">
    <source>
        <dbReference type="ARBA" id="ARBA00023128"/>
    </source>
</evidence>
<keyword evidence="6" id="KW-0999">Mitochondrion inner membrane</keyword>
<gene>
    <name evidence="11" type="primary">Slc25a35</name>
    <name evidence="11" type="ORF">FJT64_004163</name>
</gene>
<evidence type="ECO:0000256" key="5">
    <source>
        <dbReference type="ARBA" id="ARBA00022737"/>
    </source>
</evidence>
<dbReference type="PANTHER" id="PTHR45928">
    <property type="entry name" value="RE38146P"/>
    <property type="match status" value="1"/>
</dbReference>
<dbReference type="SUPFAM" id="SSF103506">
    <property type="entry name" value="Mitochondrial carrier"/>
    <property type="match status" value="1"/>
</dbReference>
<dbReference type="PANTHER" id="PTHR45928:SF1">
    <property type="entry name" value="RE38146P"/>
    <property type="match status" value="1"/>
</dbReference>
<keyword evidence="4" id="KW-0812">Transmembrane</keyword>
<dbReference type="EMBL" id="VIIS01001429">
    <property type="protein sequence ID" value="KAF0298486.1"/>
    <property type="molecule type" value="Genomic_DNA"/>
</dbReference>
<dbReference type="InterPro" id="IPR051508">
    <property type="entry name" value="Mito_Carrier_Antiporter"/>
</dbReference>
<dbReference type="GO" id="GO:0005743">
    <property type="term" value="C:mitochondrial inner membrane"/>
    <property type="evidence" value="ECO:0007669"/>
    <property type="project" value="UniProtKB-SubCell"/>
</dbReference>
<keyword evidence="9" id="KW-0472">Membrane</keyword>
<keyword evidence="7" id="KW-1133">Transmembrane helix</keyword>
<name>A0A6A4VUI5_AMPAM</name>
<dbReference type="Proteomes" id="UP000440578">
    <property type="component" value="Unassembled WGS sequence"/>
</dbReference>
<evidence type="ECO:0000313" key="12">
    <source>
        <dbReference type="Proteomes" id="UP000440578"/>
    </source>
</evidence>
<proteinExistence type="inferred from homology"/>
<sequence length="309" mass="33385">MCSMLPYAIARADGILALQKGLSPALCYQMMMNGVRLGTFHILEDSGIMRTNDAVSPWKYVCGGAFAGALGSYFGSPFYLVKTHLQTQSATIGVGHQHRHGGLAAALRAIYGPTRRARPVARQRVGPAARHGRLGHPAHHLLRIPRGHRASKGAAAGELPLHAGGQHALRRRRRRHDDALRRHRHAALQPRRGQQRPRSAVPRLRRLRAQDPALGGTARLLQGRDGQLAARRTALGAQHELLVVPEGRPGRGPCRGRGGGGGRLVPGMGAAVLSAVSAVQIGGERFSRMLSMNFMEILYCCSGTARQMR</sequence>
<evidence type="ECO:0000313" key="11">
    <source>
        <dbReference type="EMBL" id="KAF0298486.1"/>
    </source>
</evidence>
<evidence type="ECO:0000256" key="2">
    <source>
        <dbReference type="ARBA" id="ARBA00006375"/>
    </source>
</evidence>
<evidence type="ECO:0000256" key="9">
    <source>
        <dbReference type="ARBA" id="ARBA00023136"/>
    </source>
</evidence>
<reference evidence="11 12" key="1">
    <citation type="submission" date="2019-07" db="EMBL/GenBank/DDBJ databases">
        <title>Draft genome assembly of a fouling barnacle, Amphibalanus amphitrite (Darwin, 1854): The first reference genome for Thecostraca.</title>
        <authorList>
            <person name="Kim W."/>
        </authorList>
    </citation>
    <scope>NUCLEOTIDE SEQUENCE [LARGE SCALE GENOMIC DNA]</scope>
    <source>
        <strain evidence="11">SNU_AA5</strain>
        <tissue evidence="11">Soma without cirri and trophi</tissue>
    </source>
</reference>
<feature type="region of interest" description="Disordered" evidence="10">
    <location>
        <begin position="163"/>
        <end position="201"/>
    </location>
</feature>
<keyword evidence="5" id="KW-0677">Repeat</keyword>
<dbReference type="InterPro" id="IPR023395">
    <property type="entry name" value="MCP_dom_sf"/>
</dbReference>
<protein>
    <submittedName>
        <fullName evidence="11">Solute carrier family 25 member 35</fullName>
    </submittedName>
</protein>
<evidence type="ECO:0000256" key="4">
    <source>
        <dbReference type="ARBA" id="ARBA00022692"/>
    </source>
</evidence>
<comment type="caution">
    <text evidence="11">The sequence shown here is derived from an EMBL/GenBank/DDBJ whole genome shotgun (WGS) entry which is preliminary data.</text>
</comment>
<keyword evidence="3" id="KW-0813">Transport</keyword>
<keyword evidence="8" id="KW-0496">Mitochondrion</keyword>